<evidence type="ECO:0000313" key="3">
    <source>
        <dbReference type="Proteomes" id="UP000622604"/>
    </source>
</evidence>
<protein>
    <recommendedName>
        <fullName evidence="4">Transmembrane protein</fullName>
    </recommendedName>
</protein>
<gene>
    <name evidence="2" type="ORF">GCM10011274_01210</name>
</gene>
<keyword evidence="1" id="KW-1133">Transmembrane helix</keyword>
<feature type="transmembrane region" description="Helical" evidence="1">
    <location>
        <begin position="12"/>
        <end position="30"/>
    </location>
</feature>
<keyword evidence="1" id="KW-0812">Transmembrane</keyword>
<accession>A0A8H9LZ42</accession>
<dbReference type="EMBL" id="BMZC01000001">
    <property type="protein sequence ID" value="GGZ47324.1"/>
    <property type="molecule type" value="Genomic_DNA"/>
</dbReference>
<dbReference type="Proteomes" id="UP000622604">
    <property type="component" value="Unassembled WGS sequence"/>
</dbReference>
<proteinExistence type="predicted"/>
<evidence type="ECO:0000256" key="1">
    <source>
        <dbReference type="SAM" id="Phobius"/>
    </source>
</evidence>
<feature type="transmembrane region" description="Helical" evidence="1">
    <location>
        <begin position="36"/>
        <end position="54"/>
    </location>
</feature>
<comment type="caution">
    <text evidence="2">The sequence shown here is derived from an EMBL/GenBank/DDBJ whole genome shotgun (WGS) entry which is preliminary data.</text>
</comment>
<name>A0A8H9LZ42_9ALTE</name>
<keyword evidence="1" id="KW-0472">Membrane</keyword>
<feature type="transmembrane region" description="Helical" evidence="1">
    <location>
        <begin position="96"/>
        <end position="115"/>
    </location>
</feature>
<reference evidence="2" key="1">
    <citation type="journal article" date="2014" name="Int. J. Syst. Evol. Microbiol.">
        <title>Complete genome sequence of Corynebacterium casei LMG S-19264T (=DSM 44701T), isolated from a smear-ripened cheese.</title>
        <authorList>
            <consortium name="US DOE Joint Genome Institute (JGI-PGF)"/>
            <person name="Walter F."/>
            <person name="Albersmeier A."/>
            <person name="Kalinowski J."/>
            <person name="Ruckert C."/>
        </authorList>
    </citation>
    <scope>NUCLEOTIDE SEQUENCE</scope>
    <source>
        <strain evidence="2">KCTC 32337</strain>
    </source>
</reference>
<organism evidence="2 3">
    <name type="scientific">Paraglaciecola chathamensis</name>
    <dbReference type="NCBI Taxonomy" id="368405"/>
    <lineage>
        <taxon>Bacteria</taxon>
        <taxon>Pseudomonadati</taxon>
        <taxon>Pseudomonadota</taxon>
        <taxon>Gammaproteobacteria</taxon>
        <taxon>Alteromonadales</taxon>
        <taxon>Alteromonadaceae</taxon>
        <taxon>Paraglaciecola</taxon>
    </lineage>
</organism>
<feature type="transmembrane region" description="Helical" evidence="1">
    <location>
        <begin position="66"/>
        <end position="84"/>
    </location>
</feature>
<evidence type="ECO:0008006" key="4">
    <source>
        <dbReference type="Google" id="ProtNLM"/>
    </source>
</evidence>
<reference evidence="2" key="2">
    <citation type="submission" date="2020-09" db="EMBL/GenBank/DDBJ databases">
        <authorList>
            <person name="Sun Q."/>
            <person name="Kim S."/>
        </authorList>
    </citation>
    <scope>NUCLEOTIDE SEQUENCE</scope>
    <source>
        <strain evidence="2">KCTC 32337</strain>
    </source>
</reference>
<sequence length="124" mass="14225">MKKSLTWANSLDWFFALLALLAGLAVLETFVIGKHYIIPTILLVITVLFGNMAWYGLTQSQWAKGVNFWCGFLLTSHGFFALFWSKKYREILGEQFLLVCGVITLTFLVLTCMYAKRNRLFAKD</sequence>
<dbReference type="RefSeq" id="WP_013753034.1">
    <property type="nucleotide sequence ID" value="NZ_BMZC01000001.1"/>
</dbReference>
<evidence type="ECO:0000313" key="2">
    <source>
        <dbReference type="EMBL" id="GGZ47324.1"/>
    </source>
</evidence>
<dbReference type="AlphaFoldDB" id="A0A8H9LZ42"/>